<dbReference type="GO" id="GO:0006508">
    <property type="term" value="P:proteolysis"/>
    <property type="evidence" value="ECO:0007669"/>
    <property type="project" value="UniProtKB-KW"/>
</dbReference>
<dbReference type="AlphaFoldDB" id="A0A1G9MAG9"/>
<keyword evidence="8" id="KW-1185">Reference proteome</keyword>
<dbReference type="STRING" id="990371.SAMN05421813_101292"/>
<dbReference type="PROSITE" id="PS01302">
    <property type="entry name" value="UPF0758"/>
    <property type="match status" value="1"/>
</dbReference>
<dbReference type="InterPro" id="IPR020891">
    <property type="entry name" value="UPF0758_CS"/>
</dbReference>
<protein>
    <submittedName>
        <fullName evidence="7">DNA repair protein RadC</fullName>
    </submittedName>
</protein>
<dbReference type="GO" id="GO:0046872">
    <property type="term" value="F:metal ion binding"/>
    <property type="evidence" value="ECO:0007669"/>
    <property type="project" value="UniProtKB-KW"/>
</dbReference>
<dbReference type="InterPro" id="IPR001405">
    <property type="entry name" value="UPF0758"/>
</dbReference>
<dbReference type="InterPro" id="IPR025657">
    <property type="entry name" value="RadC_JAB"/>
</dbReference>
<evidence type="ECO:0000256" key="1">
    <source>
        <dbReference type="ARBA" id="ARBA00022670"/>
    </source>
</evidence>
<keyword evidence="1" id="KW-0645">Protease</keyword>
<evidence type="ECO:0000256" key="5">
    <source>
        <dbReference type="ARBA" id="ARBA00023049"/>
    </source>
</evidence>
<feature type="domain" description="MPN" evidence="6">
    <location>
        <begin position="22"/>
        <end position="147"/>
    </location>
</feature>
<dbReference type="GO" id="GO:0008237">
    <property type="term" value="F:metallopeptidase activity"/>
    <property type="evidence" value="ECO:0007669"/>
    <property type="project" value="UniProtKB-KW"/>
</dbReference>
<keyword evidence="2" id="KW-0479">Metal-binding</keyword>
<evidence type="ECO:0000256" key="4">
    <source>
        <dbReference type="ARBA" id="ARBA00022833"/>
    </source>
</evidence>
<organism evidence="7 8">
    <name type="scientific">Daejeonella rubra</name>
    <dbReference type="NCBI Taxonomy" id="990371"/>
    <lineage>
        <taxon>Bacteria</taxon>
        <taxon>Pseudomonadati</taxon>
        <taxon>Bacteroidota</taxon>
        <taxon>Sphingobacteriia</taxon>
        <taxon>Sphingobacteriales</taxon>
        <taxon>Sphingobacteriaceae</taxon>
        <taxon>Daejeonella</taxon>
    </lineage>
</organism>
<dbReference type="EMBL" id="FNHH01000001">
    <property type="protein sequence ID" value="SDL70665.1"/>
    <property type="molecule type" value="Genomic_DNA"/>
</dbReference>
<dbReference type="InterPro" id="IPR037518">
    <property type="entry name" value="MPN"/>
</dbReference>
<evidence type="ECO:0000256" key="2">
    <source>
        <dbReference type="ARBA" id="ARBA00022723"/>
    </source>
</evidence>
<dbReference type="Proteomes" id="UP000199226">
    <property type="component" value="Unassembled WGS sequence"/>
</dbReference>
<reference evidence="8" key="1">
    <citation type="submission" date="2016-10" db="EMBL/GenBank/DDBJ databases">
        <authorList>
            <person name="Varghese N."/>
            <person name="Submissions S."/>
        </authorList>
    </citation>
    <scope>NUCLEOTIDE SEQUENCE [LARGE SCALE GENOMIC DNA]</scope>
    <source>
        <strain evidence="8">DSM 24536</strain>
    </source>
</reference>
<proteinExistence type="predicted"/>
<dbReference type="RefSeq" id="WP_090698239.1">
    <property type="nucleotide sequence ID" value="NZ_FNHH01000001.1"/>
</dbReference>
<keyword evidence="4" id="KW-0862">Zinc</keyword>
<dbReference type="CDD" id="cd08071">
    <property type="entry name" value="MPN_DUF2466"/>
    <property type="match status" value="1"/>
</dbReference>
<dbReference type="PANTHER" id="PTHR30471:SF3">
    <property type="entry name" value="UPF0758 PROTEIN YEES-RELATED"/>
    <property type="match status" value="1"/>
</dbReference>
<evidence type="ECO:0000259" key="6">
    <source>
        <dbReference type="PROSITE" id="PS50249"/>
    </source>
</evidence>
<keyword evidence="3" id="KW-0378">Hydrolase</keyword>
<keyword evidence="5" id="KW-0482">Metalloprotease</keyword>
<gene>
    <name evidence="7" type="ORF">SAMN05421813_101292</name>
</gene>
<evidence type="ECO:0000256" key="3">
    <source>
        <dbReference type="ARBA" id="ARBA00022801"/>
    </source>
</evidence>
<evidence type="ECO:0000313" key="7">
    <source>
        <dbReference type="EMBL" id="SDL70665.1"/>
    </source>
</evidence>
<name>A0A1G9MAG9_9SPHI</name>
<accession>A0A1G9MAG9</accession>
<sequence>MFCISEVQLSYTPKFKRSELPIISEARDAYNVLLEHWDMKTINLIEHFYVLLLSRSNKLLGIYEVSKGGFAGTVVDPKIIFIAALKGCASTIILAHNHPSGNLKPSQSDISITKRLIEAGRILDLPVVDHLIVTEDGYLSFAEEGLL</sequence>
<dbReference type="OrthoDB" id="9804482at2"/>
<dbReference type="Gene3D" id="3.40.140.10">
    <property type="entry name" value="Cytidine Deaminase, domain 2"/>
    <property type="match status" value="1"/>
</dbReference>
<dbReference type="PANTHER" id="PTHR30471">
    <property type="entry name" value="DNA REPAIR PROTEIN RADC"/>
    <property type="match status" value="1"/>
</dbReference>
<dbReference type="Pfam" id="PF04002">
    <property type="entry name" value="RadC"/>
    <property type="match status" value="1"/>
</dbReference>
<dbReference type="PROSITE" id="PS50249">
    <property type="entry name" value="MPN"/>
    <property type="match status" value="1"/>
</dbReference>
<evidence type="ECO:0000313" key="8">
    <source>
        <dbReference type="Proteomes" id="UP000199226"/>
    </source>
</evidence>